<evidence type="ECO:0000256" key="2">
    <source>
        <dbReference type="ARBA" id="ARBA00022801"/>
    </source>
</evidence>
<feature type="short sequence motif" description="Histidine triad motif" evidence="4">
    <location>
        <begin position="111"/>
        <end position="115"/>
    </location>
</feature>
<dbReference type="PRINTS" id="PR00332">
    <property type="entry name" value="HISTRIAD"/>
</dbReference>
<protein>
    <submittedName>
        <fullName evidence="6">HIT-like domain-containing protein</fullName>
    </submittedName>
</protein>
<dbReference type="Gene3D" id="3.30.428.10">
    <property type="entry name" value="HIT-like"/>
    <property type="match status" value="1"/>
</dbReference>
<name>A0A550CIL9_9AGAR</name>
<sequence>MPPLSDATNEPSHPSRCVFCNVTSENGFNIVAQNDKLIAFHDRNPACKVHILIISKDHHRSIKTLRREHIPLLTEMKVFAYDLLKSFGVQLDILKSWNLGFHIPPFNSINHLHLHVQALPYASALRRFKYRIAEGRGTHFKGLSWFVTLEQATSILEQDGRVGVLPC</sequence>
<evidence type="ECO:0000259" key="5">
    <source>
        <dbReference type="PROSITE" id="PS51084"/>
    </source>
</evidence>
<comment type="caution">
    <text evidence="6">The sequence shown here is derived from an EMBL/GenBank/DDBJ whole genome shotgun (WGS) entry which is preliminary data.</text>
</comment>
<evidence type="ECO:0000256" key="3">
    <source>
        <dbReference type="PIRSR" id="PIRSR601310-1"/>
    </source>
</evidence>
<dbReference type="GO" id="GO:0016787">
    <property type="term" value="F:hydrolase activity"/>
    <property type="evidence" value="ECO:0007669"/>
    <property type="project" value="UniProtKB-KW"/>
</dbReference>
<reference evidence="6 7" key="1">
    <citation type="journal article" date="2019" name="New Phytol.">
        <title>Comparative genomics reveals unique wood-decay strategies and fruiting body development in the Schizophyllaceae.</title>
        <authorList>
            <person name="Almasi E."/>
            <person name="Sahu N."/>
            <person name="Krizsan K."/>
            <person name="Balint B."/>
            <person name="Kovacs G.M."/>
            <person name="Kiss B."/>
            <person name="Cseklye J."/>
            <person name="Drula E."/>
            <person name="Henrissat B."/>
            <person name="Nagy I."/>
            <person name="Chovatia M."/>
            <person name="Adam C."/>
            <person name="LaButti K."/>
            <person name="Lipzen A."/>
            <person name="Riley R."/>
            <person name="Grigoriev I.V."/>
            <person name="Nagy L.G."/>
        </authorList>
    </citation>
    <scope>NUCLEOTIDE SEQUENCE [LARGE SCALE GENOMIC DNA]</scope>
    <source>
        <strain evidence="6 7">NL-1724</strain>
    </source>
</reference>
<dbReference type="PROSITE" id="PS51084">
    <property type="entry name" value="HIT_2"/>
    <property type="match status" value="1"/>
</dbReference>
<dbReference type="InterPro" id="IPR036265">
    <property type="entry name" value="HIT-like_sf"/>
</dbReference>
<keyword evidence="1" id="KW-0547">Nucleotide-binding</keyword>
<dbReference type="GO" id="GO:0000166">
    <property type="term" value="F:nucleotide binding"/>
    <property type="evidence" value="ECO:0007669"/>
    <property type="project" value="UniProtKB-KW"/>
</dbReference>
<evidence type="ECO:0000256" key="1">
    <source>
        <dbReference type="ARBA" id="ARBA00022741"/>
    </source>
</evidence>
<dbReference type="Proteomes" id="UP000320762">
    <property type="component" value="Unassembled WGS sequence"/>
</dbReference>
<dbReference type="SUPFAM" id="SSF54197">
    <property type="entry name" value="HIT-like"/>
    <property type="match status" value="1"/>
</dbReference>
<accession>A0A550CIL9</accession>
<dbReference type="PANTHER" id="PTHR12486">
    <property type="entry name" value="APRATAXIN-RELATED"/>
    <property type="match status" value="1"/>
</dbReference>
<dbReference type="PANTHER" id="PTHR12486:SF5">
    <property type="entry name" value="ADENOSINE 5'-MONOPHOSPHORAMIDASE HINT3"/>
    <property type="match status" value="1"/>
</dbReference>
<keyword evidence="2" id="KW-0378">Hydrolase</keyword>
<feature type="active site" description="Tele-AMP-histidine intermediate" evidence="3">
    <location>
        <position position="115"/>
    </location>
</feature>
<dbReference type="OrthoDB" id="1915375at2759"/>
<keyword evidence="7" id="KW-1185">Reference proteome</keyword>
<evidence type="ECO:0000313" key="6">
    <source>
        <dbReference type="EMBL" id="TRM64671.1"/>
    </source>
</evidence>
<dbReference type="AlphaFoldDB" id="A0A550CIL9"/>
<evidence type="ECO:0000313" key="7">
    <source>
        <dbReference type="Proteomes" id="UP000320762"/>
    </source>
</evidence>
<proteinExistence type="predicted"/>
<dbReference type="Pfam" id="PF11969">
    <property type="entry name" value="DcpS_C"/>
    <property type="match status" value="1"/>
</dbReference>
<gene>
    <name evidence="6" type="ORF">BD626DRAFT_489494</name>
</gene>
<evidence type="ECO:0000256" key="4">
    <source>
        <dbReference type="PROSITE-ProRule" id="PRU00464"/>
    </source>
</evidence>
<organism evidence="6 7">
    <name type="scientific">Schizophyllum amplum</name>
    <dbReference type="NCBI Taxonomy" id="97359"/>
    <lineage>
        <taxon>Eukaryota</taxon>
        <taxon>Fungi</taxon>
        <taxon>Dikarya</taxon>
        <taxon>Basidiomycota</taxon>
        <taxon>Agaricomycotina</taxon>
        <taxon>Agaricomycetes</taxon>
        <taxon>Agaricomycetidae</taxon>
        <taxon>Agaricales</taxon>
        <taxon>Schizophyllaceae</taxon>
        <taxon>Schizophyllum</taxon>
    </lineage>
</organism>
<dbReference type="InterPro" id="IPR011146">
    <property type="entry name" value="HIT-like"/>
</dbReference>
<dbReference type="InterPro" id="IPR001310">
    <property type="entry name" value="Histidine_triad_HIT"/>
</dbReference>
<feature type="domain" description="HIT" evidence="5">
    <location>
        <begin position="18"/>
        <end position="126"/>
    </location>
</feature>
<dbReference type="EMBL" id="VDMD01000006">
    <property type="protein sequence ID" value="TRM64671.1"/>
    <property type="molecule type" value="Genomic_DNA"/>
</dbReference>